<organism evidence="1 2">
    <name type="scientific">Candidatus Harrisonbacteria bacterium RIFCSPHIGHO2_02_FULL_42_16</name>
    <dbReference type="NCBI Taxonomy" id="1798404"/>
    <lineage>
        <taxon>Bacteria</taxon>
        <taxon>Candidatus Harrisoniibacteriota</taxon>
    </lineage>
</organism>
<dbReference type="AlphaFoldDB" id="A0A1G1ZHJ5"/>
<proteinExistence type="predicted"/>
<dbReference type="EMBL" id="MHJG01000024">
    <property type="protein sequence ID" value="OGY63307.1"/>
    <property type="molecule type" value="Genomic_DNA"/>
</dbReference>
<evidence type="ECO:0000313" key="1">
    <source>
        <dbReference type="EMBL" id="OGY63307.1"/>
    </source>
</evidence>
<evidence type="ECO:0000313" key="2">
    <source>
        <dbReference type="Proteomes" id="UP000177960"/>
    </source>
</evidence>
<name>A0A1G1ZHJ5_9BACT</name>
<accession>A0A1G1ZHJ5</accession>
<comment type="caution">
    <text evidence="1">The sequence shown here is derived from an EMBL/GenBank/DDBJ whole genome shotgun (WGS) entry which is preliminary data.</text>
</comment>
<dbReference type="Proteomes" id="UP000177960">
    <property type="component" value="Unassembled WGS sequence"/>
</dbReference>
<reference evidence="1 2" key="1">
    <citation type="journal article" date="2016" name="Nat. Commun.">
        <title>Thousands of microbial genomes shed light on interconnected biogeochemical processes in an aquifer system.</title>
        <authorList>
            <person name="Anantharaman K."/>
            <person name="Brown C.T."/>
            <person name="Hug L.A."/>
            <person name="Sharon I."/>
            <person name="Castelle C.J."/>
            <person name="Probst A.J."/>
            <person name="Thomas B.C."/>
            <person name="Singh A."/>
            <person name="Wilkins M.J."/>
            <person name="Karaoz U."/>
            <person name="Brodie E.L."/>
            <person name="Williams K.H."/>
            <person name="Hubbard S.S."/>
            <person name="Banfield J.F."/>
        </authorList>
    </citation>
    <scope>NUCLEOTIDE SEQUENCE [LARGE SCALE GENOMIC DNA]</scope>
</reference>
<gene>
    <name evidence="1" type="ORF">A3B92_03545</name>
</gene>
<protein>
    <submittedName>
        <fullName evidence="1">Uncharacterized protein</fullName>
    </submittedName>
</protein>
<sequence length="241" mass="27581">MRYEKQNGTTHIYNESSETEQQVLRAIVKASFELARPAGMGWLHFNDSQQMTDEIADQCITLEPRYEGDKTVVDMDYVQGRQCKTHVSRVEQGHFTLANHSYERDRGVPDPMLDRAKEIIAGKQSTGLASTSQMYKGESLTLRLKEYGFTRQNGESDWNFRKRVFPDLFKIDGDRAMEFLQGGSVAEWDEMDNMLYLVFVSEDKGKLDRNALAKFAKGFAADPLEMREQRKAVSPPSTNKD</sequence>